<dbReference type="GeneID" id="93591548"/>
<evidence type="ECO:0000313" key="1">
    <source>
        <dbReference type="EMBL" id="RVD81371.1"/>
    </source>
</evidence>
<proteinExistence type="predicted"/>
<dbReference type="RefSeq" id="XP_067486915.1">
    <property type="nucleotide sequence ID" value="XM_067639092.1"/>
</dbReference>
<dbReference type="VEuPathDB" id="FungiDB:DFL_009237"/>
<reference evidence="1 2" key="1">
    <citation type="submission" date="2019-01" db="EMBL/GenBank/DDBJ databases">
        <title>Intercellular communication is required for trap formation in the nematode-trapping fungus Duddingtonia flagrans.</title>
        <authorList>
            <person name="Youssar L."/>
            <person name="Wernet V."/>
            <person name="Hensel N."/>
            <person name="Hildebrandt H.-G."/>
            <person name="Fischer R."/>
        </authorList>
    </citation>
    <scope>NUCLEOTIDE SEQUENCE [LARGE SCALE GENOMIC DNA]</scope>
    <source>
        <strain evidence="1 2">CBS H-5679</strain>
    </source>
</reference>
<dbReference type="OrthoDB" id="5066239at2759"/>
<dbReference type="Gene3D" id="1.20.1170.10">
    <property type="match status" value="1"/>
</dbReference>
<accession>A0A436ZR39</accession>
<dbReference type="SUPFAM" id="SSF58100">
    <property type="entry name" value="Bacterial hemolysins"/>
    <property type="match status" value="1"/>
</dbReference>
<comment type="caution">
    <text evidence="1">The sequence shown here is derived from an EMBL/GenBank/DDBJ whole genome shotgun (WGS) entry which is preliminary data.</text>
</comment>
<dbReference type="STRING" id="97331.A0A436ZR39"/>
<dbReference type="CDD" id="cd22656">
    <property type="entry name" value="ClyA_Cry6Aa-like"/>
    <property type="match status" value="1"/>
</dbReference>
<keyword evidence="2" id="KW-1185">Reference proteome</keyword>
<sequence>MGVTTNWVPVTEEDKKLAQAISKLAESPKDVFVIYTEPTGEVKNRFILNSQGINDLQKYVLMGMQFPGDNAKFEAKMPKSYFATITKIDSTIWERTRDEFVKISVSCKKFHDENLYRILNAASTTRNYAGRALHDLSVAKFVNLRENLLILLDEKYRRAPPDEDYKDARDAAVRTLKKLERDAKSSKADLVEIINGLRVFKGETEILRTDIMALGASYDKKHKVEDGSTKTLSEIADAEHARVLKDIEAAEADWAKKTGMKRGVDISVFILQISGAPGKVVAFGVHLYSEHKLKSDIEDAKSRVGTLNNEKASVAKLITYVAALKSQFKSIDESMSKAIKAMQDLDALFDNQQACFEELIEATDAINKDMDETSYKARCGGIMDGVDTAIANIGKLQQSADEFYRFHSEEKVTYENFKIWD</sequence>
<organism evidence="1 2">
    <name type="scientific">Arthrobotrys flagrans</name>
    <name type="common">Nematode-trapping fungus</name>
    <name type="synonym">Trichothecium flagrans</name>
    <dbReference type="NCBI Taxonomy" id="97331"/>
    <lineage>
        <taxon>Eukaryota</taxon>
        <taxon>Fungi</taxon>
        <taxon>Dikarya</taxon>
        <taxon>Ascomycota</taxon>
        <taxon>Pezizomycotina</taxon>
        <taxon>Orbiliomycetes</taxon>
        <taxon>Orbiliales</taxon>
        <taxon>Orbiliaceae</taxon>
        <taxon>Arthrobotrys</taxon>
    </lineage>
</organism>
<gene>
    <name evidence="1" type="ORF">DFL_009237</name>
</gene>
<dbReference type="AlphaFoldDB" id="A0A436ZR39"/>
<protein>
    <submittedName>
        <fullName evidence="1">Uncharacterized protein</fullName>
    </submittedName>
</protein>
<evidence type="ECO:0000313" key="2">
    <source>
        <dbReference type="Proteomes" id="UP000283090"/>
    </source>
</evidence>
<name>A0A436ZR39_ARTFL</name>
<dbReference type="EMBL" id="SAEB01000012">
    <property type="protein sequence ID" value="RVD81371.1"/>
    <property type="molecule type" value="Genomic_DNA"/>
</dbReference>
<dbReference type="Proteomes" id="UP000283090">
    <property type="component" value="Unassembled WGS sequence"/>
</dbReference>